<proteinExistence type="predicted"/>
<reference evidence="1 2" key="1">
    <citation type="submission" date="2013-02" db="EMBL/GenBank/DDBJ databases">
        <authorList>
            <person name="Harkins D.M."/>
            <person name="Durkin A.S."/>
            <person name="Brinkac L.M."/>
            <person name="Haft D.H."/>
            <person name="Selengut J.D."/>
            <person name="Sanka R."/>
            <person name="DePew J."/>
            <person name="Purushe J."/>
            <person name="Haake D.A."/>
            <person name="Matsunaga J."/>
            <person name="Vinetz J.M."/>
            <person name="Sutton G.G."/>
            <person name="Nierman W.C."/>
            <person name="Fouts D.E."/>
        </authorList>
    </citation>
    <scope>NUCLEOTIDE SEQUENCE [LARGE SCALE GENOMIC DNA]</scope>
    <source>
        <strain evidence="1 2">Ecochallenge</strain>
    </source>
</reference>
<protein>
    <submittedName>
        <fullName evidence="1">Uncharacterized protein</fullName>
    </submittedName>
</protein>
<accession>N1TZ89</accession>
<evidence type="ECO:0000313" key="2">
    <source>
        <dbReference type="Proteomes" id="UP000012249"/>
    </source>
</evidence>
<name>N1TZ89_9LEPT</name>
<organism evidence="1 2">
    <name type="scientific">Leptospira weilii str. Ecochallenge</name>
    <dbReference type="NCBI Taxonomy" id="1049986"/>
    <lineage>
        <taxon>Bacteria</taxon>
        <taxon>Pseudomonadati</taxon>
        <taxon>Spirochaetota</taxon>
        <taxon>Spirochaetia</taxon>
        <taxon>Leptospirales</taxon>
        <taxon>Leptospiraceae</taxon>
        <taxon>Leptospira</taxon>
    </lineage>
</organism>
<evidence type="ECO:0000313" key="1">
    <source>
        <dbReference type="EMBL" id="EMY12062.1"/>
    </source>
</evidence>
<dbReference type="AlphaFoldDB" id="N1TZ89"/>
<comment type="caution">
    <text evidence="1">The sequence shown here is derived from an EMBL/GenBank/DDBJ whole genome shotgun (WGS) entry which is preliminary data.</text>
</comment>
<dbReference type="Proteomes" id="UP000012249">
    <property type="component" value="Unassembled WGS sequence"/>
</dbReference>
<dbReference type="EMBL" id="AHMI02000326">
    <property type="protein sequence ID" value="EMY12062.1"/>
    <property type="molecule type" value="Genomic_DNA"/>
</dbReference>
<sequence>MKQVHIPRQGQVEISYKNPRLIPKFFPKNGFSRELSGKILYPNLKKFSLNAHRTGRPEINLKQQREKND</sequence>
<gene>
    <name evidence="1" type="ORF">LEP1GSC043_3448</name>
</gene>